<keyword evidence="2" id="KW-0539">Nucleus</keyword>
<accession>A0A803PHK2</accession>
<dbReference type="GO" id="GO:0006325">
    <property type="term" value="P:chromatin organization"/>
    <property type="evidence" value="ECO:0007669"/>
    <property type="project" value="InterPro"/>
</dbReference>
<dbReference type="EMBL" id="UZAU01000361">
    <property type="status" value="NOT_ANNOTATED_CDS"/>
    <property type="molecule type" value="Genomic_DNA"/>
</dbReference>
<dbReference type="OMA" id="CASQIRE"/>
<evidence type="ECO:0000313" key="4">
    <source>
        <dbReference type="Proteomes" id="UP000596661"/>
    </source>
</evidence>
<dbReference type="InterPro" id="IPR033053">
    <property type="entry name" value="Hir3/CABIN1"/>
</dbReference>
<dbReference type="Gramene" id="evm.model.04.474">
    <property type="protein sequence ID" value="cds.evm.model.04.474"/>
    <property type="gene ID" value="evm.TU.04.474"/>
</dbReference>
<dbReference type="PANTHER" id="PTHR15502">
    <property type="entry name" value="CALCINEURIN-BINDING PROTEIN CABIN 1-RELATED"/>
    <property type="match status" value="1"/>
</dbReference>
<comment type="subcellular location">
    <subcellularLocation>
        <location evidence="1">Nucleus</location>
    </subcellularLocation>
</comment>
<dbReference type="GO" id="GO:0005634">
    <property type="term" value="C:nucleus"/>
    <property type="evidence" value="ECO:0007669"/>
    <property type="project" value="UniProtKB-SubCell"/>
</dbReference>
<sequence length="441" mass="49244">MEKTLGEMIEKELYMDCMTLLAPLLFSTKDVHLDMLSFLAPDKEGEEITSIELSALDILLKACEKAMPLDFEVYLNCHGLYASDVELKESSCKRWNSLVSKEVKAISQCVSQIKNLIDPHADTVDLIVAMHDLLAEYGLCCAGEDGSGEEGIFLKFSIKHLLALDMKLKSNNFLNKEKTECLDTCLKISLNEAKSETLDVEMGQSTKNETSVLEKDTNEGVFSQSVSPNKPLDKDIVVVGSAEQNSNNSTDKFKTGEKVSDQFLEGGNELTEDEKEELELKIDNALDQCFFCLYGLNIRSDSSYEDDLATHRNTSRGDYQTKEQCADVFLYILPYAKASSRTGLVKLRRVLRAIRKHFPQPPIDILAENAIDKFLDDPDLCEDQLSEEAGSDGFLESITKAILPNLGSFKQHKMSGIVQENASSDESFIFPYAIFYGCKKA</sequence>
<dbReference type="GO" id="GO:0031491">
    <property type="term" value="F:nucleosome binding"/>
    <property type="evidence" value="ECO:0007669"/>
    <property type="project" value="TreeGrafter"/>
</dbReference>
<dbReference type="EnsemblPlants" id="evm.model.04.474">
    <property type="protein sequence ID" value="cds.evm.model.04.474"/>
    <property type="gene ID" value="evm.TU.04.474"/>
</dbReference>
<reference evidence="3" key="1">
    <citation type="submission" date="2018-11" db="EMBL/GenBank/DDBJ databases">
        <authorList>
            <person name="Grassa J C."/>
        </authorList>
    </citation>
    <scope>NUCLEOTIDE SEQUENCE [LARGE SCALE GENOMIC DNA]</scope>
</reference>
<protein>
    <submittedName>
        <fullName evidence="3">Uncharacterized protein</fullName>
    </submittedName>
</protein>
<keyword evidence="4" id="KW-1185">Reference proteome</keyword>
<name>A0A803PHK2_CANSA</name>
<dbReference type="PANTHER" id="PTHR15502:SF7">
    <property type="entry name" value="CALCINEURIN-BINDING PROTEIN CABIN-1"/>
    <property type="match status" value="1"/>
</dbReference>
<evidence type="ECO:0000256" key="1">
    <source>
        <dbReference type="ARBA" id="ARBA00004123"/>
    </source>
</evidence>
<dbReference type="Proteomes" id="UP000596661">
    <property type="component" value="Chromosome 4"/>
</dbReference>
<proteinExistence type="predicted"/>
<organism evidence="3 4">
    <name type="scientific">Cannabis sativa</name>
    <name type="common">Hemp</name>
    <name type="synonym">Marijuana</name>
    <dbReference type="NCBI Taxonomy" id="3483"/>
    <lineage>
        <taxon>Eukaryota</taxon>
        <taxon>Viridiplantae</taxon>
        <taxon>Streptophyta</taxon>
        <taxon>Embryophyta</taxon>
        <taxon>Tracheophyta</taxon>
        <taxon>Spermatophyta</taxon>
        <taxon>Magnoliopsida</taxon>
        <taxon>eudicotyledons</taxon>
        <taxon>Gunneridae</taxon>
        <taxon>Pentapetalae</taxon>
        <taxon>rosids</taxon>
        <taxon>fabids</taxon>
        <taxon>Rosales</taxon>
        <taxon>Cannabaceae</taxon>
        <taxon>Cannabis</taxon>
    </lineage>
</organism>
<dbReference type="AlphaFoldDB" id="A0A803PHK2"/>
<evidence type="ECO:0000313" key="3">
    <source>
        <dbReference type="EnsemblPlants" id="cds.evm.model.04.474"/>
    </source>
</evidence>
<evidence type="ECO:0000256" key="2">
    <source>
        <dbReference type="ARBA" id="ARBA00023242"/>
    </source>
</evidence>
<reference evidence="3" key="2">
    <citation type="submission" date="2021-03" db="UniProtKB">
        <authorList>
            <consortium name="EnsemblPlants"/>
        </authorList>
    </citation>
    <scope>IDENTIFICATION</scope>
</reference>